<sequence>MCRDIDGAGYGAYKKLAGEYETGEVRLVVDKVQSDPFASPSKIRVIVPRDALDLGGEFTATRGDRIAVADVLAREAAALLRSGGAPGRGGGSGKSNTISIGALGQEVLERTNVLVGEREVEFRLLVGLPARGRRVLGKQAAQLLTQDVPQLAQRAAAVSRQALEDAVWLLRDQEALRAKLPGRRLVAFVADGANLPRASGASDLPLSGGVPFRSPEPLRVTFDLPSGRTVTGMGVPEGLTVIVGGGYHGKSTLLRALERGVYPHTLGDGREFAITRADAVTVRAEDGRPVTSQDISAFIANLPNGADTAHFSTANASGSTSQAANVIEALQASASTLLIDEDTSATNFMIRDTVMAELIAADREPITPFSARVRGLYEELGVSTVLVAGGSGAYLGLADTVIALDAYVPSDVTERAHEVGRGHAPAQLPVTPEMFAPDARTLSGPTFVSGGSGGSGGGRRRGPKARGQDTISVGKSDIDMSFLPQLAGAPQTAAIAAALERLDEWCGRGGAPVAVGVEKLLGELEADGLAALVPGRAHPGHLTAPRRFEILAAVNRYRGLRTG</sequence>
<dbReference type="PANTHER" id="PTHR38149:SF1">
    <property type="entry name" value="ATPASE"/>
    <property type="match status" value="1"/>
</dbReference>
<gene>
    <name evidence="5" type="ORF">CKJ81_05085</name>
</gene>
<evidence type="ECO:0000259" key="3">
    <source>
        <dbReference type="Pfam" id="PF20446"/>
    </source>
</evidence>
<comment type="caution">
    <text evidence="5">The sequence shown here is derived from an EMBL/GenBank/DDBJ whole genome shotgun (WGS) entry which is preliminary data.</text>
</comment>
<dbReference type="InterPro" id="IPR046834">
    <property type="entry name" value="ABC_ATPase_C"/>
</dbReference>
<evidence type="ECO:0000259" key="4">
    <source>
        <dbReference type="Pfam" id="PF21117"/>
    </source>
</evidence>
<feature type="domain" description="ATPase of the ABC class C-terminal" evidence="2">
    <location>
        <begin position="160"/>
        <end position="426"/>
    </location>
</feature>
<dbReference type="Gene3D" id="3.40.50.300">
    <property type="entry name" value="P-loop containing nucleotide triphosphate hydrolases"/>
    <property type="match status" value="1"/>
</dbReference>
<reference evidence="5 6" key="1">
    <citation type="submission" date="2017-08" db="EMBL/GenBank/DDBJ databases">
        <title>Whole genome sequences of 6 clinical strains closest to Corynebacterium imitans.</title>
        <authorList>
            <person name="Bernier A.-M."/>
            <person name="Burdz T."/>
            <person name="Bernard K."/>
        </authorList>
    </citation>
    <scope>NUCLEOTIDE SEQUENCE [LARGE SCALE GENOMIC DNA]</scope>
    <source>
        <strain evidence="5 6">NML93-0607</strain>
    </source>
</reference>
<organism evidence="5 6">
    <name type="scientific">Corynebacterium hadale</name>
    <dbReference type="NCBI Taxonomy" id="2026255"/>
    <lineage>
        <taxon>Bacteria</taxon>
        <taxon>Bacillati</taxon>
        <taxon>Actinomycetota</taxon>
        <taxon>Actinomycetes</taxon>
        <taxon>Mycobacteriales</taxon>
        <taxon>Corynebacteriaceae</taxon>
        <taxon>Corynebacterium</taxon>
    </lineage>
</organism>
<dbReference type="InterPro" id="IPR046833">
    <property type="entry name" value="ABC_N"/>
</dbReference>
<evidence type="ECO:0000256" key="1">
    <source>
        <dbReference type="SAM" id="MobiDB-lite"/>
    </source>
</evidence>
<dbReference type="InterPro" id="IPR049069">
    <property type="entry name" value="MRB1590-like_C"/>
</dbReference>
<keyword evidence="6" id="KW-1185">Reference proteome</keyword>
<name>A0ABX4HAL2_9CORY</name>
<evidence type="ECO:0000259" key="2">
    <source>
        <dbReference type="Pfam" id="PF09818"/>
    </source>
</evidence>
<feature type="region of interest" description="Disordered" evidence="1">
    <location>
        <begin position="441"/>
        <end position="471"/>
    </location>
</feature>
<evidence type="ECO:0000313" key="6">
    <source>
        <dbReference type="Proteomes" id="UP000218281"/>
    </source>
</evidence>
<protein>
    <submittedName>
        <fullName evidence="5">ATPase</fullName>
    </submittedName>
</protein>
<feature type="domain" description="MRB1590-like C-terminal" evidence="4">
    <location>
        <begin position="464"/>
        <end position="562"/>
    </location>
</feature>
<evidence type="ECO:0000313" key="5">
    <source>
        <dbReference type="EMBL" id="PAT06326.1"/>
    </source>
</evidence>
<dbReference type="Proteomes" id="UP000218281">
    <property type="component" value="Unassembled WGS sequence"/>
</dbReference>
<dbReference type="Pfam" id="PF21117">
    <property type="entry name" value="MRB1590_C"/>
    <property type="match status" value="1"/>
</dbReference>
<dbReference type="InterPro" id="IPR019195">
    <property type="entry name" value="ABC_ATPase_put"/>
</dbReference>
<feature type="domain" description="ATPase of the ABC class N-terminal" evidence="3">
    <location>
        <begin position="3"/>
        <end position="155"/>
    </location>
</feature>
<dbReference type="Pfam" id="PF20446">
    <property type="entry name" value="ABC_N"/>
    <property type="match status" value="1"/>
</dbReference>
<dbReference type="Pfam" id="PF09818">
    <property type="entry name" value="ABC_ATPase"/>
    <property type="match status" value="1"/>
</dbReference>
<proteinExistence type="predicted"/>
<dbReference type="SUPFAM" id="SSF52540">
    <property type="entry name" value="P-loop containing nucleoside triphosphate hydrolases"/>
    <property type="match status" value="1"/>
</dbReference>
<accession>A0ABX4HAL2</accession>
<dbReference type="InterPro" id="IPR027417">
    <property type="entry name" value="P-loop_NTPase"/>
</dbReference>
<dbReference type="EMBL" id="NSGO01000004">
    <property type="protein sequence ID" value="PAT06326.1"/>
    <property type="molecule type" value="Genomic_DNA"/>
</dbReference>
<dbReference type="PANTHER" id="PTHR38149">
    <property type="entry name" value="ATPASE"/>
    <property type="match status" value="1"/>
</dbReference>